<evidence type="ECO:0000256" key="1">
    <source>
        <dbReference type="ARBA" id="ARBA00022679"/>
    </source>
</evidence>
<dbReference type="Pfam" id="PF17921">
    <property type="entry name" value="Integrase_H2C2"/>
    <property type="match status" value="1"/>
</dbReference>
<dbReference type="Pfam" id="PF00078">
    <property type="entry name" value="RVT_1"/>
    <property type="match status" value="1"/>
</dbReference>
<sequence length="649" mass="73460">MMTKLLHGMSGCLVFIDDIIIFADTWEEHQKILEEVLHRIKAAGLKLKGTKCQFGHESVQFLGHIVSARGIHPNPEKVQAVQDFPTPSSLSDVRAFVGMASYYRRYVRNFADIAAPLHELTKGGREFCWTPAAQQAFHTLKTHLSTSPILALPNFMIPFTVYTDASDSGLGAVLSQRVGSSEYVVCYASRSLTSAEKNYSTTEKECLAIVWAIHYWRPYLLGKAFQVVTDHQSLTWLQGLKEPKGRLARWILTLQEYDFAIVHRPGRENSNADALSRSLLPTTVVSHPHLPDEEIVIGVRPTLIETEWSREEICQAQHDDPVVSTVLQAKLNTPAEQEAPSDWTDDSELRRYRQVWKQLEIIDGVLHRRVSTSGRKDGLVLVVTRKMRADLLRLSHNDPSSGHMGINRCVERLQPWYYWPGMTSEVHLWVAECDVCNQRKSSSASHRSPMENIRVSQPMELWAMDILGPLPITARGHQYVLVMSDHFTKWVEAVPMADQKAETVARAFIDNVVSRHGVPVKLLTDQGRNFESELMKEVFKLLGVHKLRTSPYHPQTDGQVERFNRTLKAIISSYVNGHHNDWDLHLPLALFAYRTSVHSSTRVSPFKAVYGRDATTPLVLLGSTEKPKTRLIADYCAELEFTLSPRDGC</sequence>
<proteinExistence type="predicted"/>
<dbReference type="PROSITE" id="PS50994">
    <property type="entry name" value="INTEGRASE"/>
    <property type="match status" value="1"/>
</dbReference>
<dbReference type="InterPro" id="IPR036397">
    <property type="entry name" value="RNaseH_sf"/>
</dbReference>
<gene>
    <name evidence="7" type="ORF">PACLA_8A057956</name>
</gene>
<dbReference type="InterPro" id="IPR043502">
    <property type="entry name" value="DNA/RNA_pol_sf"/>
</dbReference>
<evidence type="ECO:0000256" key="2">
    <source>
        <dbReference type="ARBA" id="ARBA00022695"/>
    </source>
</evidence>
<dbReference type="PROSITE" id="PS50878">
    <property type="entry name" value="RT_POL"/>
    <property type="match status" value="1"/>
</dbReference>
<dbReference type="FunFam" id="1.10.340.70:FF:000001">
    <property type="entry name" value="Retrovirus-related Pol polyprotein from transposon gypsy-like Protein"/>
    <property type="match status" value="1"/>
</dbReference>
<dbReference type="FunFam" id="3.10.20.370:FF:000001">
    <property type="entry name" value="Retrovirus-related Pol polyprotein from transposon 17.6-like protein"/>
    <property type="match status" value="1"/>
</dbReference>
<keyword evidence="5" id="KW-0378">Hydrolase</keyword>
<evidence type="ECO:0000313" key="8">
    <source>
        <dbReference type="Proteomes" id="UP001152795"/>
    </source>
</evidence>
<dbReference type="PANTHER" id="PTHR37984:SF5">
    <property type="entry name" value="PROTEIN NYNRIN-LIKE"/>
    <property type="match status" value="1"/>
</dbReference>
<dbReference type="CDD" id="cd09274">
    <property type="entry name" value="RNase_HI_RT_Ty3"/>
    <property type="match status" value="1"/>
</dbReference>
<dbReference type="FunFam" id="3.30.70.270:FF:000003">
    <property type="entry name" value="Transposon Ty3-G Gag-Pol polyprotein"/>
    <property type="match status" value="1"/>
</dbReference>
<dbReference type="InterPro" id="IPR001584">
    <property type="entry name" value="Integrase_cat-core"/>
</dbReference>
<dbReference type="InterPro" id="IPR050951">
    <property type="entry name" value="Retrovirus_Pol_polyprotein"/>
</dbReference>
<keyword evidence="3" id="KW-0540">Nuclease</keyword>
<evidence type="ECO:0000256" key="5">
    <source>
        <dbReference type="ARBA" id="ARBA00022801"/>
    </source>
</evidence>
<dbReference type="InterPro" id="IPR041373">
    <property type="entry name" value="RT_RNaseH"/>
</dbReference>
<accession>A0A7D9HNP3</accession>
<dbReference type="Pfam" id="PF17917">
    <property type="entry name" value="RT_RNaseH"/>
    <property type="match status" value="1"/>
</dbReference>
<dbReference type="InterPro" id="IPR012337">
    <property type="entry name" value="RNaseH-like_sf"/>
</dbReference>
<dbReference type="Gene3D" id="3.30.420.10">
    <property type="entry name" value="Ribonuclease H-like superfamily/Ribonuclease H"/>
    <property type="match status" value="1"/>
</dbReference>
<dbReference type="FunFam" id="3.30.420.10:FF:000032">
    <property type="entry name" value="Retrovirus-related Pol polyprotein from transposon 297-like Protein"/>
    <property type="match status" value="1"/>
</dbReference>
<evidence type="ECO:0000256" key="6">
    <source>
        <dbReference type="ARBA" id="ARBA00022918"/>
    </source>
</evidence>
<keyword evidence="2" id="KW-0548">Nucleotidyltransferase</keyword>
<dbReference type="Gene3D" id="3.30.70.270">
    <property type="match status" value="2"/>
</dbReference>
<dbReference type="EMBL" id="CACRXK020001080">
    <property type="protein sequence ID" value="CAB3986843.1"/>
    <property type="molecule type" value="Genomic_DNA"/>
</dbReference>
<dbReference type="GO" id="GO:0016787">
    <property type="term" value="F:hydrolase activity"/>
    <property type="evidence" value="ECO:0007669"/>
    <property type="project" value="UniProtKB-KW"/>
</dbReference>
<keyword evidence="1" id="KW-0808">Transferase</keyword>
<keyword evidence="4" id="KW-0255">Endonuclease</keyword>
<dbReference type="FunFam" id="3.30.70.270:FF:000020">
    <property type="entry name" value="Transposon Tf2-6 polyprotein-like Protein"/>
    <property type="match status" value="1"/>
</dbReference>
<name>A0A7D9HNP3_PARCT</name>
<reference evidence="7" key="1">
    <citation type="submission" date="2020-04" db="EMBL/GenBank/DDBJ databases">
        <authorList>
            <person name="Alioto T."/>
            <person name="Alioto T."/>
            <person name="Gomez Garrido J."/>
        </authorList>
    </citation>
    <scope>NUCLEOTIDE SEQUENCE</scope>
    <source>
        <strain evidence="7">A484AB</strain>
    </source>
</reference>
<dbReference type="PANTHER" id="PTHR37984">
    <property type="entry name" value="PROTEIN CBG26694"/>
    <property type="match status" value="1"/>
</dbReference>
<protein>
    <submittedName>
        <fullName evidence="7">Transposon Ty3-G Gag-Pol poly</fullName>
    </submittedName>
</protein>
<comment type="caution">
    <text evidence="7">The sequence shown here is derived from an EMBL/GenBank/DDBJ whole genome shotgun (WGS) entry which is preliminary data.</text>
</comment>
<dbReference type="OrthoDB" id="425619at2759"/>
<keyword evidence="6" id="KW-0695">RNA-directed DNA polymerase</keyword>
<dbReference type="Gene3D" id="1.10.340.70">
    <property type="match status" value="1"/>
</dbReference>
<dbReference type="Pfam" id="PF00665">
    <property type="entry name" value="rve"/>
    <property type="match status" value="1"/>
</dbReference>
<dbReference type="SUPFAM" id="SSF56672">
    <property type="entry name" value="DNA/RNA polymerases"/>
    <property type="match status" value="1"/>
</dbReference>
<dbReference type="AlphaFoldDB" id="A0A7D9HNP3"/>
<evidence type="ECO:0000256" key="3">
    <source>
        <dbReference type="ARBA" id="ARBA00022722"/>
    </source>
</evidence>
<dbReference type="GO" id="GO:0003964">
    <property type="term" value="F:RNA-directed DNA polymerase activity"/>
    <property type="evidence" value="ECO:0007669"/>
    <property type="project" value="UniProtKB-KW"/>
</dbReference>
<dbReference type="InterPro" id="IPR043128">
    <property type="entry name" value="Rev_trsase/Diguanyl_cyclase"/>
</dbReference>
<keyword evidence="8" id="KW-1185">Reference proteome</keyword>
<dbReference type="GO" id="GO:0003676">
    <property type="term" value="F:nucleic acid binding"/>
    <property type="evidence" value="ECO:0007669"/>
    <property type="project" value="InterPro"/>
</dbReference>
<dbReference type="GO" id="GO:0004519">
    <property type="term" value="F:endonuclease activity"/>
    <property type="evidence" value="ECO:0007669"/>
    <property type="project" value="UniProtKB-KW"/>
</dbReference>
<dbReference type="InterPro" id="IPR000477">
    <property type="entry name" value="RT_dom"/>
</dbReference>
<dbReference type="InterPro" id="IPR041588">
    <property type="entry name" value="Integrase_H2C2"/>
</dbReference>
<organism evidence="7 8">
    <name type="scientific">Paramuricea clavata</name>
    <name type="common">Red gorgonian</name>
    <name type="synonym">Violescent sea-whip</name>
    <dbReference type="NCBI Taxonomy" id="317549"/>
    <lineage>
        <taxon>Eukaryota</taxon>
        <taxon>Metazoa</taxon>
        <taxon>Cnidaria</taxon>
        <taxon>Anthozoa</taxon>
        <taxon>Octocorallia</taxon>
        <taxon>Malacalcyonacea</taxon>
        <taxon>Plexauridae</taxon>
        <taxon>Paramuricea</taxon>
    </lineage>
</organism>
<evidence type="ECO:0000313" key="7">
    <source>
        <dbReference type="EMBL" id="CAB3986843.1"/>
    </source>
</evidence>
<dbReference type="SUPFAM" id="SSF53098">
    <property type="entry name" value="Ribonuclease H-like"/>
    <property type="match status" value="1"/>
</dbReference>
<dbReference type="Proteomes" id="UP001152795">
    <property type="component" value="Unassembled WGS sequence"/>
</dbReference>
<dbReference type="GO" id="GO:0015074">
    <property type="term" value="P:DNA integration"/>
    <property type="evidence" value="ECO:0007669"/>
    <property type="project" value="InterPro"/>
</dbReference>
<evidence type="ECO:0000256" key="4">
    <source>
        <dbReference type="ARBA" id="ARBA00022759"/>
    </source>
</evidence>